<dbReference type="KEGG" id="ajg:KKR91_05740"/>
<keyword evidence="4" id="KW-1185">Reference proteome</keyword>
<evidence type="ECO:0000313" key="4">
    <source>
        <dbReference type="Proteomes" id="UP000676885"/>
    </source>
</evidence>
<feature type="transmembrane region" description="Helical" evidence="2">
    <location>
        <begin position="181"/>
        <end position="202"/>
    </location>
</feature>
<evidence type="ECO:0000256" key="2">
    <source>
        <dbReference type="SAM" id="Phobius"/>
    </source>
</evidence>
<feature type="compositionally biased region" description="Low complexity" evidence="1">
    <location>
        <begin position="49"/>
        <end position="68"/>
    </location>
</feature>
<dbReference type="AlphaFoldDB" id="A0A975M782"/>
<feature type="region of interest" description="Disordered" evidence="1">
    <location>
        <begin position="1"/>
        <end position="106"/>
    </location>
</feature>
<organism evidence="3 4">
    <name type="scientific">Arthrobacter jiangjiafuii</name>
    <dbReference type="NCBI Taxonomy" id="2817475"/>
    <lineage>
        <taxon>Bacteria</taxon>
        <taxon>Bacillati</taxon>
        <taxon>Actinomycetota</taxon>
        <taxon>Actinomycetes</taxon>
        <taxon>Micrococcales</taxon>
        <taxon>Micrococcaceae</taxon>
        <taxon>Arthrobacter</taxon>
    </lineage>
</organism>
<feature type="transmembrane region" description="Helical" evidence="2">
    <location>
        <begin position="208"/>
        <end position="227"/>
    </location>
</feature>
<dbReference type="RefSeq" id="WP_210230567.1">
    <property type="nucleotide sequence ID" value="NZ_CP076022.1"/>
</dbReference>
<proteinExistence type="predicted"/>
<accession>A0A975M782</accession>
<keyword evidence="2" id="KW-1133">Transmembrane helix</keyword>
<evidence type="ECO:0000256" key="1">
    <source>
        <dbReference type="SAM" id="MobiDB-lite"/>
    </source>
</evidence>
<reference evidence="3 4" key="1">
    <citation type="submission" date="2021-05" db="EMBL/GenBank/DDBJ databases">
        <title>Novel species in genus Arthrobacter.</title>
        <authorList>
            <person name="Zhang G."/>
        </authorList>
    </citation>
    <scope>NUCLEOTIDE SEQUENCE [LARGE SCALE GENOMIC DNA]</scope>
    <source>
        <strain evidence="4">zg-ZUI227</strain>
    </source>
</reference>
<feature type="transmembrane region" description="Helical" evidence="2">
    <location>
        <begin position="153"/>
        <end position="174"/>
    </location>
</feature>
<dbReference type="Pfam" id="PF14248">
    <property type="entry name" value="DUF4345"/>
    <property type="match status" value="1"/>
</dbReference>
<keyword evidence="2" id="KW-0472">Membrane</keyword>
<sequence length="259" mass="26771">MSNTAASPSDRPDGGAGQPRQGQPAQPAEPDQGRPAQNQPPAGRKPHVPAAGNPAAGNPAENPAAAGARPTEKLQVPPAGKPAGTNAGTAAPQGKPSKSKTRPYKSSDDWGVFRAVVIIVGVLIAAVGIFYLVTGTAGVPDTGGGEVNTSLESQFRFFSAMMVGVGAAFIAIAVKFKWANMLWLVCLMVFLGGIGRVLSWAFSGTPHYSMIILMILELAFPPALLVWHRFIAKTSDLKREYSEGNANRGGTAAGGGTRG</sequence>
<dbReference type="InterPro" id="IPR025597">
    <property type="entry name" value="DUF4345"/>
</dbReference>
<feature type="transmembrane region" description="Helical" evidence="2">
    <location>
        <begin position="112"/>
        <end position="133"/>
    </location>
</feature>
<gene>
    <name evidence="3" type="ORF">KKR91_05740</name>
</gene>
<dbReference type="EMBL" id="CP076022">
    <property type="protein sequence ID" value="QWC11085.1"/>
    <property type="molecule type" value="Genomic_DNA"/>
</dbReference>
<feature type="compositionally biased region" description="Low complexity" evidence="1">
    <location>
        <begin position="18"/>
        <end position="28"/>
    </location>
</feature>
<dbReference type="Proteomes" id="UP000676885">
    <property type="component" value="Chromosome"/>
</dbReference>
<protein>
    <submittedName>
        <fullName evidence="3">DUF4345 family protein</fullName>
    </submittedName>
</protein>
<evidence type="ECO:0000313" key="3">
    <source>
        <dbReference type="EMBL" id="QWC11085.1"/>
    </source>
</evidence>
<keyword evidence="2" id="KW-0812">Transmembrane</keyword>
<name>A0A975M782_9MICC</name>